<evidence type="ECO:0000256" key="4">
    <source>
        <dbReference type="ARBA" id="ARBA00022989"/>
    </source>
</evidence>
<protein>
    <submittedName>
        <fullName evidence="8">Unannotated protein</fullName>
    </submittedName>
</protein>
<evidence type="ECO:0000256" key="6">
    <source>
        <dbReference type="SAM" id="Phobius"/>
    </source>
</evidence>
<keyword evidence="3 6" id="KW-0812">Transmembrane</keyword>
<feature type="transmembrane region" description="Helical" evidence="6">
    <location>
        <begin position="182"/>
        <end position="215"/>
    </location>
</feature>
<dbReference type="EMBL" id="CAFBMB010000008">
    <property type="protein sequence ID" value="CAB4889303.1"/>
    <property type="molecule type" value="Genomic_DNA"/>
</dbReference>
<proteinExistence type="predicted"/>
<feature type="transmembrane region" description="Helical" evidence="6">
    <location>
        <begin position="636"/>
        <end position="658"/>
    </location>
</feature>
<evidence type="ECO:0000256" key="1">
    <source>
        <dbReference type="ARBA" id="ARBA00004651"/>
    </source>
</evidence>
<dbReference type="Pfam" id="PF03176">
    <property type="entry name" value="MMPL"/>
    <property type="match status" value="2"/>
</dbReference>
<reference evidence="8" key="1">
    <citation type="submission" date="2020-05" db="EMBL/GenBank/DDBJ databases">
        <authorList>
            <person name="Chiriac C."/>
            <person name="Salcher M."/>
            <person name="Ghai R."/>
            <person name="Kavagutti S V."/>
        </authorList>
    </citation>
    <scope>NUCLEOTIDE SEQUENCE</scope>
</reference>
<name>A0A6J7FCJ9_9ZZZZ</name>
<feature type="transmembrane region" description="Helical" evidence="6">
    <location>
        <begin position="526"/>
        <end position="546"/>
    </location>
</feature>
<evidence type="ECO:0000259" key="7">
    <source>
        <dbReference type="PROSITE" id="PS50156"/>
    </source>
</evidence>
<keyword evidence="4 6" id="KW-1133">Transmembrane helix</keyword>
<dbReference type="PROSITE" id="PS50156">
    <property type="entry name" value="SSD"/>
    <property type="match status" value="1"/>
</dbReference>
<dbReference type="PANTHER" id="PTHR33406">
    <property type="entry name" value="MEMBRANE PROTEIN MJ1562-RELATED"/>
    <property type="match status" value="1"/>
</dbReference>
<dbReference type="InterPro" id="IPR050545">
    <property type="entry name" value="Mycobact_MmpL"/>
</dbReference>
<feature type="transmembrane region" description="Helical" evidence="6">
    <location>
        <begin position="553"/>
        <end position="574"/>
    </location>
</feature>
<feature type="transmembrane region" description="Helical" evidence="6">
    <location>
        <begin position="308"/>
        <end position="329"/>
    </location>
</feature>
<dbReference type="SUPFAM" id="SSF82866">
    <property type="entry name" value="Multidrug efflux transporter AcrB transmembrane domain"/>
    <property type="match status" value="2"/>
</dbReference>
<evidence type="ECO:0000256" key="2">
    <source>
        <dbReference type="ARBA" id="ARBA00022475"/>
    </source>
</evidence>
<feature type="transmembrane region" description="Helical" evidence="6">
    <location>
        <begin position="369"/>
        <end position="387"/>
    </location>
</feature>
<feature type="domain" description="SSD" evidence="7">
    <location>
        <begin position="206"/>
        <end position="331"/>
    </location>
</feature>
<dbReference type="AlphaFoldDB" id="A0A6J7FCJ9"/>
<dbReference type="InterPro" id="IPR000731">
    <property type="entry name" value="SSD"/>
</dbReference>
<feature type="transmembrane region" description="Helical" evidence="6">
    <location>
        <begin position="594"/>
        <end position="615"/>
    </location>
</feature>
<sequence length="942" mass="98272">MSKLLYRIGGWAARWRFSVLIAWILLLAAIFGGGLLLGPRFDSSFSIPGTPAQVALDMLEQRFPPAASNASIKVIYIAPDGGSITTERAAIERADAKLLTVDGVDAVMSPFNPTVDQPGQAISHDGSMAYATLTMNVPQSSLTQSQYNDVQKAAIEGISGTELTLAYSGVPNEPGHGDLTEAIGLVISFVVLAITFGALLAAGMPLIMALISVLITDGLITLGSQAINLSSTTPLLAEMLGLAVGIDYALFILARHRTQVAHGMAIRESIAVATATAGTAVMFAGATVVIALLGLLVVGIPFLSAMGIGAAAGVIISMLAAITLLPALLSLGGKKLVPKPTSRAYRRETAAVPRTMGARWVKLITRRPLVTLLIAAAALIAIALPALNMRLALPDAGADPAGSVTRTGYDAIADGWGPGANGPLIAIADISHTDVTKLAGTLTDFSDTFKNVKGVASVSPAYPNPTLDAAIVSITPTTSPDSLDTEALVHELRDNAASFEKQNGYSYDITGQTALNIDISQVLSGAIGPFAIIVVGLSLVLLLIVFRSVAVPLSATFGFLLSVAAAFGVTSAIFQQGFGAELFGLAKPGPIISFMPIMVMAVLFGLAMDYQVFLVSRISEHYVATRNAKESVTHGFTASARVVVAAALIMAAVFFSFVPGGAATIQSMALALAVGVLFDALIVRMTIIPAFMWLMGDHGWWLPKALRSMPDVDIEGAVVERQREAWEWQRSLPASVTLAIDSAENNLHLRAKAGDVVEILADPHDELTPILAAISGRGTISGDVSVLGKPLPFDAAEVRRRASLVLLGTKPVAGELGRQLRSQLALNGRRPQGKQIDQVLGLAREIAEVANITPAGMDLTTDAAELTADQIWAVDLAIAVTGNEALVVCDARQLTRPGPLLSLLVRELGSDVSLVVGLQSKVAVTGRRVVASTVFAGAEVSA</sequence>
<gene>
    <name evidence="8" type="ORF">UFOPK3516_00220</name>
</gene>
<accession>A0A6J7FCJ9</accession>
<feature type="transmembrane region" description="Helical" evidence="6">
    <location>
        <begin position="275"/>
        <end position="302"/>
    </location>
</feature>
<dbReference type="GO" id="GO:0005886">
    <property type="term" value="C:plasma membrane"/>
    <property type="evidence" value="ECO:0007669"/>
    <property type="project" value="UniProtKB-SubCell"/>
</dbReference>
<dbReference type="InterPro" id="IPR004869">
    <property type="entry name" value="MMPL_dom"/>
</dbReference>
<evidence type="ECO:0000256" key="5">
    <source>
        <dbReference type="ARBA" id="ARBA00023136"/>
    </source>
</evidence>
<feature type="transmembrane region" description="Helical" evidence="6">
    <location>
        <begin position="235"/>
        <end position="254"/>
    </location>
</feature>
<feature type="transmembrane region" description="Helical" evidence="6">
    <location>
        <begin position="20"/>
        <end position="38"/>
    </location>
</feature>
<evidence type="ECO:0000256" key="3">
    <source>
        <dbReference type="ARBA" id="ARBA00022692"/>
    </source>
</evidence>
<dbReference type="Gene3D" id="1.20.1640.10">
    <property type="entry name" value="Multidrug efflux transporter AcrB transmembrane domain"/>
    <property type="match status" value="2"/>
</dbReference>
<organism evidence="8">
    <name type="scientific">freshwater metagenome</name>
    <dbReference type="NCBI Taxonomy" id="449393"/>
    <lineage>
        <taxon>unclassified sequences</taxon>
        <taxon>metagenomes</taxon>
        <taxon>ecological metagenomes</taxon>
    </lineage>
</organism>
<comment type="subcellular location">
    <subcellularLocation>
        <location evidence="1">Cell membrane</location>
        <topology evidence="1">Multi-pass membrane protein</topology>
    </subcellularLocation>
</comment>
<feature type="transmembrane region" description="Helical" evidence="6">
    <location>
        <begin position="670"/>
        <end position="694"/>
    </location>
</feature>
<evidence type="ECO:0000313" key="8">
    <source>
        <dbReference type="EMBL" id="CAB4889303.1"/>
    </source>
</evidence>
<dbReference type="PANTHER" id="PTHR33406:SF13">
    <property type="entry name" value="MEMBRANE PROTEIN YDFJ"/>
    <property type="match status" value="1"/>
</dbReference>
<keyword evidence="5 6" id="KW-0472">Membrane</keyword>
<keyword evidence="2" id="KW-1003">Cell membrane</keyword>